<proteinExistence type="predicted"/>
<dbReference type="STRING" id="909663.GCA_000512235_02203"/>
<evidence type="ECO:0000313" key="4">
    <source>
        <dbReference type="Proteomes" id="UP000777265"/>
    </source>
</evidence>
<dbReference type="SUPFAM" id="SSF64182">
    <property type="entry name" value="DHH phosphoesterases"/>
    <property type="match status" value="1"/>
</dbReference>
<reference evidence="3" key="2">
    <citation type="submission" date="2020-01" db="EMBL/GenBank/DDBJ databases">
        <authorList>
            <person name="Campanaro S."/>
        </authorList>
    </citation>
    <scope>NUCLEOTIDE SEQUENCE</scope>
    <source>
        <strain evidence="3">AS06rmzACSIP_7</strain>
    </source>
</reference>
<dbReference type="Pfam" id="PF01368">
    <property type="entry name" value="DHH"/>
    <property type="match status" value="1"/>
</dbReference>
<dbReference type="EMBL" id="JAAYEE010000134">
    <property type="protein sequence ID" value="NLW35481.1"/>
    <property type="molecule type" value="Genomic_DNA"/>
</dbReference>
<reference evidence="3" key="1">
    <citation type="journal article" date="2020" name="Biotechnol. Biofuels">
        <title>New insights from the biogas microbiome by comprehensive genome-resolved metagenomics of nearly 1600 species originating from multiple anaerobic digesters.</title>
        <authorList>
            <person name="Campanaro S."/>
            <person name="Treu L."/>
            <person name="Rodriguez-R L.M."/>
            <person name="Kovalovszki A."/>
            <person name="Ziels R.M."/>
            <person name="Maus I."/>
            <person name="Zhu X."/>
            <person name="Kougias P.G."/>
            <person name="Basile A."/>
            <person name="Luo G."/>
            <person name="Schluter A."/>
            <person name="Konstantinidis K.T."/>
            <person name="Angelidaki I."/>
        </authorList>
    </citation>
    <scope>NUCLEOTIDE SEQUENCE</scope>
    <source>
        <strain evidence="3">AS06rmzACSIP_7</strain>
    </source>
</reference>
<dbReference type="InterPro" id="IPR038763">
    <property type="entry name" value="DHH_sf"/>
</dbReference>
<organism evidence="3 4">
    <name type="scientific">Syntrophorhabdus aromaticivorans</name>
    <dbReference type="NCBI Taxonomy" id="328301"/>
    <lineage>
        <taxon>Bacteria</taxon>
        <taxon>Pseudomonadati</taxon>
        <taxon>Thermodesulfobacteriota</taxon>
        <taxon>Syntrophorhabdia</taxon>
        <taxon>Syntrophorhabdales</taxon>
        <taxon>Syntrophorhabdaceae</taxon>
        <taxon>Syntrophorhabdus</taxon>
    </lineage>
</organism>
<evidence type="ECO:0000259" key="1">
    <source>
        <dbReference type="Pfam" id="PF01368"/>
    </source>
</evidence>
<dbReference type="GO" id="GO:0003676">
    <property type="term" value="F:nucleic acid binding"/>
    <property type="evidence" value="ECO:0007669"/>
    <property type="project" value="InterPro"/>
</dbReference>
<name>A0A351U197_9BACT</name>
<feature type="domain" description="DDH" evidence="1">
    <location>
        <begin position="14"/>
        <end position="155"/>
    </location>
</feature>
<gene>
    <name evidence="3" type="ORF">GXY80_08390</name>
</gene>
<dbReference type="InterPro" id="IPR051319">
    <property type="entry name" value="Oligoribo/pAp-PDE_c-di-AMP_PDE"/>
</dbReference>
<feature type="domain" description="DHHA1" evidence="2">
    <location>
        <begin position="228"/>
        <end position="312"/>
    </location>
</feature>
<dbReference type="PANTHER" id="PTHR47618:SF1">
    <property type="entry name" value="BIFUNCTIONAL OLIGORIBONUCLEASE AND PAP PHOSPHATASE NRNA"/>
    <property type="match status" value="1"/>
</dbReference>
<dbReference type="InterPro" id="IPR001667">
    <property type="entry name" value="DDH_dom"/>
</dbReference>
<dbReference type="Proteomes" id="UP000777265">
    <property type="component" value="Unassembled WGS sequence"/>
</dbReference>
<dbReference type="InterPro" id="IPR003156">
    <property type="entry name" value="DHHA1_dom"/>
</dbReference>
<evidence type="ECO:0000313" key="3">
    <source>
        <dbReference type="EMBL" id="NLW35481.1"/>
    </source>
</evidence>
<dbReference type="Pfam" id="PF02272">
    <property type="entry name" value="DHHA1"/>
    <property type="match status" value="1"/>
</dbReference>
<evidence type="ECO:0000259" key="2">
    <source>
        <dbReference type="Pfam" id="PF02272"/>
    </source>
</evidence>
<accession>A0A351U197</accession>
<protein>
    <submittedName>
        <fullName evidence="3">Bifunctional oligoribonuclease/PAP phosphatase NrnA</fullName>
    </submittedName>
</protein>
<dbReference type="Gene3D" id="3.10.310.30">
    <property type="match status" value="1"/>
</dbReference>
<dbReference type="Gene3D" id="3.90.1640.10">
    <property type="entry name" value="inorganic pyrophosphatase (n-terminal core)"/>
    <property type="match status" value="1"/>
</dbReference>
<dbReference type="AlphaFoldDB" id="A0A351U197"/>
<comment type="caution">
    <text evidence="3">The sequence shown here is derived from an EMBL/GenBank/DDBJ whole genome shotgun (WGS) entry which is preliminary data.</text>
</comment>
<sequence length="316" mass="35437">MFQEIRDIIERGEKFLITAHIDPDGDATGSTFSLYWVLDSLGKQPCIYLRDPVPYMYEFLPKPPRVAHGEIPEDRYDAVFALDCGNLFRVGNGYEKLKDMGPVINIDHHTTNEPFGIVNIIDANASSVAEILYRLYKTMQVTMTYDMAINIYTAIFTDTGSFRYSNTNSQAFLICEEMTRCGVAPSYVAQMVHENHPKERFLLLGLVLATLETLKNDTIAMAMVTQEMFRRTNTSKEHTEGFVESVREIRGVDVAILLREITGSLYKISMRSKGNTDVAGICNLFGGGGHRNAAGCTIDGTIGEVKDRLKEAFKIE</sequence>
<dbReference type="PANTHER" id="PTHR47618">
    <property type="entry name" value="BIFUNCTIONAL OLIGORIBONUCLEASE AND PAP PHOSPHATASE NRNA"/>
    <property type="match status" value="1"/>
</dbReference>